<feature type="compositionally biased region" description="Basic residues" evidence="16">
    <location>
        <begin position="551"/>
        <end position="564"/>
    </location>
</feature>
<dbReference type="InterPro" id="IPR001452">
    <property type="entry name" value="SH3_domain"/>
</dbReference>
<dbReference type="FunFam" id="1.10.510.10:FF:000076">
    <property type="entry name" value="Mitogen-activated protein kinase kinase kinase"/>
    <property type="match status" value="1"/>
</dbReference>
<dbReference type="PANTHER" id="PTHR44329:SF293">
    <property type="entry name" value="MITOGEN-ACTIVATED PROTEIN KINASE KINASE KINASE"/>
    <property type="match status" value="1"/>
</dbReference>
<dbReference type="PROSITE" id="PS50002">
    <property type="entry name" value="SH3"/>
    <property type="match status" value="1"/>
</dbReference>
<dbReference type="SMART" id="SM00326">
    <property type="entry name" value="SH3"/>
    <property type="match status" value="1"/>
</dbReference>
<feature type="compositionally biased region" description="Low complexity" evidence="16">
    <location>
        <begin position="94"/>
        <end position="111"/>
    </location>
</feature>
<feature type="compositionally biased region" description="Polar residues" evidence="16">
    <location>
        <begin position="854"/>
        <end position="866"/>
    </location>
</feature>
<dbReference type="SMART" id="SM00220">
    <property type="entry name" value="S_TKc"/>
    <property type="match status" value="1"/>
</dbReference>
<evidence type="ECO:0000313" key="19">
    <source>
        <dbReference type="EMBL" id="KYN03915.1"/>
    </source>
</evidence>
<evidence type="ECO:0000256" key="10">
    <source>
        <dbReference type="ARBA" id="ARBA00022840"/>
    </source>
</evidence>
<keyword evidence="9 19" id="KW-0418">Kinase</keyword>
<dbReference type="InterPro" id="IPR001245">
    <property type="entry name" value="Ser-Thr/Tyr_kinase_cat_dom"/>
</dbReference>
<keyword evidence="20" id="KW-1185">Reference proteome</keyword>
<dbReference type="SUPFAM" id="SSF50044">
    <property type="entry name" value="SH3-domain"/>
    <property type="match status" value="1"/>
</dbReference>
<keyword evidence="5" id="KW-0723">Serine/threonine-protein kinase</keyword>
<dbReference type="InterPro" id="IPR008271">
    <property type="entry name" value="Ser/Thr_kinase_AS"/>
</dbReference>
<dbReference type="PRINTS" id="PR00452">
    <property type="entry name" value="SH3DOMAIN"/>
</dbReference>
<dbReference type="InterPro" id="IPR017441">
    <property type="entry name" value="Protein_kinase_ATP_BS"/>
</dbReference>
<dbReference type="InterPro" id="IPR036028">
    <property type="entry name" value="SH3-like_dom_sf"/>
</dbReference>
<dbReference type="PROSITE" id="PS00108">
    <property type="entry name" value="PROTEIN_KINASE_ST"/>
    <property type="match status" value="1"/>
</dbReference>
<dbReference type="InterPro" id="IPR000719">
    <property type="entry name" value="Prot_kinase_dom"/>
</dbReference>
<dbReference type="PROSITE" id="PS00107">
    <property type="entry name" value="PROTEIN_KINASE_ATP"/>
    <property type="match status" value="1"/>
</dbReference>
<feature type="compositionally biased region" description="Low complexity" evidence="16">
    <location>
        <begin position="1577"/>
        <end position="1600"/>
    </location>
</feature>
<gene>
    <name evidence="19" type="ORF">ALC62_05216</name>
</gene>
<organism evidence="19 20">
    <name type="scientific">Cyphomyrmex costatus</name>
    <dbReference type="NCBI Taxonomy" id="456900"/>
    <lineage>
        <taxon>Eukaryota</taxon>
        <taxon>Metazoa</taxon>
        <taxon>Ecdysozoa</taxon>
        <taxon>Arthropoda</taxon>
        <taxon>Hexapoda</taxon>
        <taxon>Insecta</taxon>
        <taxon>Pterygota</taxon>
        <taxon>Neoptera</taxon>
        <taxon>Endopterygota</taxon>
        <taxon>Hymenoptera</taxon>
        <taxon>Apocrita</taxon>
        <taxon>Aculeata</taxon>
        <taxon>Formicoidea</taxon>
        <taxon>Formicidae</taxon>
        <taxon>Myrmicinae</taxon>
        <taxon>Cyphomyrmex</taxon>
    </lineage>
</organism>
<name>A0A151IK65_9HYME</name>
<evidence type="ECO:0000259" key="18">
    <source>
        <dbReference type="PROSITE" id="PS50011"/>
    </source>
</evidence>
<evidence type="ECO:0000256" key="8">
    <source>
        <dbReference type="ARBA" id="ARBA00022741"/>
    </source>
</evidence>
<evidence type="ECO:0000256" key="4">
    <source>
        <dbReference type="ARBA" id="ARBA00022443"/>
    </source>
</evidence>
<dbReference type="PRINTS" id="PR00109">
    <property type="entry name" value="TYRKINASE"/>
</dbReference>
<accession>A0A151IK65</accession>
<feature type="compositionally biased region" description="Polar residues" evidence="16">
    <location>
        <begin position="1606"/>
        <end position="1621"/>
    </location>
</feature>
<feature type="coiled-coil region" evidence="15">
    <location>
        <begin position="490"/>
        <end position="524"/>
    </location>
</feature>
<dbReference type="EMBL" id="KQ977294">
    <property type="protein sequence ID" value="KYN03915.1"/>
    <property type="molecule type" value="Genomic_DNA"/>
</dbReference>
<dbReference type="STRING" id="456900.A0A151IK65"/>
<feature type="compositionally biased region" description="Low complexity" evidence="16">
    <location>
        <begin position="72"/>
        <end position="83"/>
    </location>
</feature>
<comment type="catalytic activity">
    <reaction evidence="11">
        <text>L-threonyl-[protein] + ATP = O-phospho-L-threonyl-[protein] + ADP + H(+)</text>
        <dbReference type="Rhea" id="RHEA:46608"/>
        <dbReference type="Rhea" id="RHEA-COMP:11060"/>
        <dbReference type="Rhea" id="RHEA-COMP:11605"/>
        <dbReference type="ChEBI" id="CHEBI:15378"/>
        <dbReference type="ChEBI" id="CHEBI:30013"/>
        <dbReference type="ChEBI" id="CHEBI:30616"/>
        <dbReference type="ChEBI" id="CHEBI:61977"/>
        <dbReference type="ChEBI" id="CHEBI:456216"/>
        <dbReference type="EC" id="2.7.11.25"/>
    </reaction>
</comment>
<keyword evidence="6" id="KW-0808">Transferase</keyword>
<dbReference type="InterPro" id="IPR011009">
    <property type="entry name" value="Kinase-like_dom_sf"/>
</dbReference>
<evidence type="ECO:0000256" key="2">
    <source>
        <dbReference type="ARBA" id="ARBA00006529"/>
    </source>
</evidence>
<dbReference type="FunFam" id="3.30.200.20:FF:000085">
    <property type="entry name" value="Mitogen-activated protein kinase kinase kinase"/>
    <property type="match status" value="1"/>
</dbReference>
<reference evidence="19 20" key="1">
    <citation type="submission" date="2016-03" db="EMBL/GenBank/DDBJ databases">
        <title>Cyphomyrmex costatus WGS genome.</title>
        <authorList>
            <person name="Nygaard S."/>
            <person name="Hu H."/>
            <person name="Boomsma J."/>
            <person name="Zhang G."/>
        </authorList>
    </citation>
    <scope>NUCLEOTIDE SEQUENCE [LARGE SCALE GENOMIC DNA]</scope>
    <source>
        <strain evidence="19">MS0001</strain>
        <tissue evidence="19">Whole body</tissue>
    </source>
</reference>
<feature type="compositionally biased region" description="Polar residues" evidence="16">
    <location>
        <begin position="34"/>
        <end position="71"/>
    </location>
</feature>
<evidence type="ECO:0000256" key="6">
    <source>
        <dbReference type="ARBA" id="ARBA00022679"/>
    </source>
</evidence>
<keyword evidence="15" id="KW-0175">Coiled coil</keyword>
<evidence type="ECO:0000256" key="3">
    <source>
        <dbReference type="ARBA" id="ARBA00012406"/>
    </source>
</evidence>
<dbReference type="PANTHER" id="PTHR44329">
    <property type="entry name" value="SERINE/THREONINE-PROTEIN KINASE TNNI3K-RELATED"/>
    <property type="match status" value="1"/>
</dbReference>
<feature type="region of interest" description="Disordered" evidence="16">
    <location>
        <begin position="546"/>
        <end position="612"/>
    </location>
</feature>
<dbReference type="Proteomes" id="UP000078542">
    <property type="component" value="Unassembled WGS sequence"/>
</dbReference>
<evidence type="ECO:0000256" key="7">
    <source>
        <dbReference type="ARBA" id="ARBA00022737"/>
    </source>
</evidence>
<dbReference type="Gene3D" id="3.30.200.20">
    <property type="entry name" value="Phosphorylase Kinase, domain 1"/>
    <property type="match status" value="1"/>
</dbReference>
<feature type="compositionally biased region" description="Basic and acidic residues" evidence="16">
    <location>
        <begin position="18"/>
        <end position="28"/>
    </location>
</feature>
<feature type="binding site" evidence="14">
    <location>
        <position position="225"/>
    </location>
    <ligand>
        <name>ATP</name>
        <dbReference type="ChEBI" id="CHEBI:30616"/>
    </ligand>
</feature>
<feature type="region of interest" description="Disordered" evidence="16">
    <location>
        <begin position="817"/>
        <end position="907"/>
    </location>
</feature>
<feature type="compositionally biased region" description="Low complexity" evidence="16">
    <location>
        <begin position="1482"/>
        <end position="1497"/>
    </location>
</feature>
<keyword evidence="10 14" id="KW-0067">ATP-binding</keyword>
<feature type="compositionally biased region" description="Basic residues" evidence="16">
    <location>
        <begin position="819"/>
        <end position="829"/>
    </location>
</feature>
<dbReference type="GO" id="GO:0004706">
    <property type="term" value="F:JUN kinase kinase kinase activity"/>
    <property type="evidence" value="ECO:0007669"/>
    <property type="project" value="TreeGrafter"/>
</dbReference>
<feature type="region of interest" description="Disordered" evidence="16">
    <location>
        <begin position="1544"/>
        <end position="1621"/>
    </location>
</feature>
<feature type="domain" description="Protein kinase" evidence="18">
    <location>
        <begin position="198"/>
        <end position="472"/>
    </location>
</feature>
<feature type="compositionally biased region" description="Basic and acidic residues" evidence="16">
    <location>
        <begin position="990"/>
        <end position="999"/>
    </location>
</feature>
<feature type="compositionally biased region" description="Basic and acidic residues" evidence="16">
    <location>
        <begin position="830"/>
        <end position="841"/>
    </location>
</feature>
<dbReference type="Gene3D" id="1.10.510.10">
    <property type="entry name" value="Transferase(Phosphotransferase) domain 1"/>
    <property type="match status" value="1"/>
</dbReference>
<proteinExistence type="inferred from homology"/>
<comment type="catalytic activity">
    <reaction evidence="12">
        <text>L-seryl-[protein] + ATP = O-phospho-L-seryl-[protein] + ADP + H(+)</text>
        <dbReference type="Rhea" id="RHEA:17989"/>
        <dbReference type="Rhea" id="RHEA-COMP:9863"/>
        <dbReference type="Rhea" id="RHEA-COMP:11604"/>
        <dbReference type="ChEBI" id="CHEBI:15378"/>
        <dbReference type="ChEBI" id="CHEBI:29999"/>
        <dbReference type="ChEBI" id="CHEBI:30616"/>
        <dbReference type="ChEBI" id="CHEBI:83421"/>
        <dbReference type="ChEBI" id="CHEBI:456216"/>
        <dbReference type="EC" id="2.7.11.25"/>
    </reaction>
</comment>
<protein>
    <recommendedName>
        <fullName evidence="3">mitogen-activated protein kinase kinase kinase</fullName>
        <ecNumber evidence="3">2.7.11.25</ecNumber>
    </recommendedName>
</protein>
<keyword evidence="4 13" id="KW-0728">SH3 domain</keyword>
<feature type="compositionally biased region" description="Polar residues" evidence="16">
    <location>
        <begin position="84"/>
        <end position="93"/>
    </location>
</feature>
<feature type="region of interest" description="Disordered" evidence="16">
    <location>
        <begin position="1352"/>
        <end position="1396"/>
    </location>
</feature>
<evidence type="ECO:0000256" key="15">
    <source>
        <dbReference type="SAM" id="Coils"/>
    </source>
</evidence>
<evidence type="ECO:0000256" key="5">
    <source>
        <dbReference type="ARBA" id="ARBA00022527"/>
    </source>
</evidence>
<dbReference type="GO" id="GO:0006950">
    <property type="term" value="P:response to stress"/>
    <property type="evidence" value="ECO:0007669"/>
    <property type="project" value="UniProtKB-ARBA"/>
</dbReference>
<dbReference type="CDD" id="cd14061">
    <property type="entry name" value="STKc_MLK"/>
    <property type="match status" value="1"/>
</dbReference>
<dbReference type="GO" id="GO:0005524">
    <property type="term" value="F:ATP binding"/>
    <property type="evidence" value="ECO:0007669"/>
    <property type="project" value="UniProtKB-UniRule"/>
</dbReference>
<feature type="region of interest" description="Disordered" evidence="16">
    <location>
        <begin position="1"/>
        <end position="111"/>
    </location>
</feature>
<evidence type="ECO:0000256" key="16">
    <source>
        <dbReference type="SAM" id="MobiDB-lite"/>
    </source>
</evidence>
<keyword evidence="8 14" id="KW-0547">Nucleotide-binding</keyword>
<dbReference type="Pfam" id="PF07714">
    <property type="entry name" value="PK_Tyr_Ser-Thr"/>
    <property type="match status" value="1"/>
</dbReference>
<dbReference type="PROSITE" id="PS50011">
    <property type="entry name" value="PROTEIN_KINASE_DOM"/>
    <property type="match status" value="1"/>
</dbReference>
<evidence type="ECO:0000256" key="1">
    <source>
        <dbReference type="ARBA" id="ARBA00001946"/>
    </source>
</evidence>
<dbReference type="Gene3D" id="2.30.30.40">
    <property type="entry name" value="SH3 Domains"/>
    <property type="match status" value="1"/>
</dbReference>
<feature type="region of interest" description="Disordered" evidence="16">
    <location>
        <begin position="1058"/>
        <end position="1106"/>
    </location>
</feature>
<dbReference type="InterPro" id="IPR051681">
    <property type="entry name" value="Ser/Thr_Kinases-Pseudokinases"/>
</dbReference>
<feature type="region of interest" description="Disordered" evidence="16">
    <location>
        <begin position="1481"/>
        <end position="1500"/>
    </location>
</feature>
<dbReference type="Pfam" id="PF14604">
    <property type="entry name" value="SH3_9"/>
    <property type="match status" value="1"/>
</dbReference>
<evidence type="ECO:0000256" key="12">
    <source>
        <dbReference type="ARBA" id="ARBA00048329"/>
    </source>
</evidence>
<feature type="compositionally biased region" description="Polar residues" evidence="16">
    <location>
        <begin position="887"/>
        <end position="900"/>
    </location>
</feature>
<keyword evidence="7" id="KW-0677">Repeat</keyword>
<comment type="similarity">
    <text evidence="2">Belongs to the protein kinase superfamily. STE Ser/Thr protein kinase family. MAP kinase kinase kinase subfamily.</text>
</comment>
<evidence type="ECO:0000259" key="17">
    <source>
        <dbReference type="PROSITE" id="PS50002"/>
    </source>
</evidence>
<evidence type="ECO:0000256" key="13">
    <source>
        <dbReference type="PROSITE-ProRule" id="PRU00192"/>
    </source>
</evidence>
<evidence type="ECO:0000313" key="20">
    <source>
        <dbReference type="Proteomes" id="UP000078542"/>
    </source>
</evidence>
<evidence type="ECO:0000256" key="14">
    <source>
        <dbReference type="PROSITE-ProRule" id="PRU10141"/>
    </source>
</evidence>
<sequence>MPPAGLSARGLSTLMDHGQPDARHRSERFLLYSENGSSHPHSPNTANSSPRYQYNSRTNSHTSYGSIYGRTSSNNMSDSSVSDTHSGGTARTISQQTSPSHGTHSSSQSRQDNSITIFTALFDYVAQGEDELSLQRGETVEVLSKDTKISGDDGWWTGKIRGKVGIFPANFVAEAESIDRVSSVIDKVQPIEIDFEELQLEEVIGVGGFGKVYRGFWKKREVAVKAARQDAGEEPSATLENVQQEAKLFWLLKHENIVQLEGVCLKMPNMCLVMEYARGGSLNRVLSGRKIRPDVLVDWAIQIARGMDYLHNKAPISLIHRDLKSSNVLLSEPIENDDFQYKTLKITDFGLAREVYKTTRMSAAGTYAWMAPEVIKKSTFSKASDVWSYGVLLWELLTGETPYKGIDALAVAYGVAVNKLTLPIPSTCPQPWSLLMEACWASDSHARPGFTDILNALDEVRSAFAATPHESFHTMQEDWRLEIEQVLHGLRMKEKELRCREEELTKAQVQQRQHEENLRQREQELAAREIAILERELTVMIIQQQNTPTPNKRRGKFKKSRLKLNKKEPGSNISAPSDFRHTITVQDTALDRGKVRNPSRPNSPPGSPSIPRLRAIALPADGVKGKTWGPSTLHQRERGAIITQPPNPASPGGKRWSRSAPDLEKTPLRTALLASAHRSPLLQEIGNPTTKKLYSSANNLIDNQPGCSSYNDMQNSLDNIVLGGYCAPCNIGEDFVILDNDIYESVVVQNKNPSNNLKAHFSEEPSIINDDYLKTVGHRAAATVPKATSPKCQKPPEWELSYSTNFVQNVASTLVGTAKRVKSKKRDRSKSKESKRRDSSESRLASLADFFRSPSGSRKSSLNSPRSGERKNSVTIKINDYDGLESSPENSIGGKTQQSQHKSRLSKSPLRVLNKMRTWGSRDALDDKTATVKVEYSVLENVISIPQLSHRDSSEQILGNVGVSVPRFLAANSREGIDFESLESELCNFDSEHSNDSSRSKSSLGPYHETTGSRHKKSPIAFELDVSPAKPVATAYRLDHGIEMNSFLHHKSRSNEYLRSCDGDSVTQTSPDGLQEGNDRQSPRANYSPKRSLPASPPDHASLCRSTSEDADVVSKNFAGEQFSRKVSVIHIVKEAQPNYECPVFNENASRACSSKRISDGMPPIRRTFLFTWYLNDFVLIVCFYSIAGLSEESIYHTHYTALPPDLSTDWITSEYPLKPGLTGPYIMPMPVPMPTLYNGETKKPKLSIVELVLYNIAAMLAGVATGYDVRMSNISPIHPRLYPRLGECDEDPPRWWFQADTGSNRNSYLGADYEFSSSSGYPHNTYHGRAHHYRPFLSNMGGIAPGLPSAAMPDKPLRFTDSPQHYTNSTTGSNAPTPSPRRKSSTSNEDAYDAARVDRMERVPTIYMGNVTPFPDYGPPMYTVVPPEYYRPPEPYFIPTEYHDRMLECPEFPHAYDNPSSMNSPARPVSRLLPYTHHRTSSNVSNASTSSQSNVNPTFRLEDEDDYNVYSPMLYYQRPSNVISNLATTYGASVLNHEYGSPLLTRQNSHDSNSNSGERPSNLEVVTRLRSSLKRSSYNPYNSPSKSVSKNNSGSGTPTNPTPPDSLTSEDSSYVSAKDSQISRVRFSPVTFDRDGMSARDVHRETLLDIPVHGQSQDITIPLQANRRLNRSRKPSISELEREFLS</sequence>
<evidence type="ECO:0000256" key="9">
    <source>
        <dbReference type="ARBA" id="ARBA00022777"/>
    </source>
</evidence>
<comment type="cofactor">
    <cofactor evidence="1">
        <name>Mg(2+)</name>
        <dbReference type="ChEBI" id="CHEBI:18420"/>
    </cofactor>
</comment>
<feature type="region of interest" description="Disordered" evidence="16">
    <location>
        <begin position="989"/>
        <end position="1016"/>
    </location>
</feature>
<feature type="compositionally biased region" description="Polar residues" evidence="16">
    <location>
        <begin position="1545"/>
        <end position="1560"/>
    </location>
</feature>
<dbReference type="SUPFAM" id="SSF56112">
    <property type="entry name" value="Protein kinase-like (PK-like)"/>
    <property type="match status" value="1"/>
</dbReference>
<evidence type="ECO:0000256" key="11">
    <source>
        <dbReference type="ARBA" id="ARBA00047559"/>
    </source>
</evidence>
<feature type="compositionally biased region" description="Polar residues" evidence="16">
    <location>
        <begin position="1362"/>
        <end position="1376"/>
    </location>
</feature>
<dbReference type="EC" id="2.7.11.25" evidence="3"/>
<feature type="domain" description="SH3" evidence="17">
    <location>
        <begin position="113"/>
        <end position="177"/>
    </location>
</feature>